<comment type="caution">
    <text evidence="1">The sequence shown here is derived from an EMBL/GenBank/DDBJ whole genome shotgun (WGS) entry which is preliminary data.</text>
</comment>
<sequence length="76" mass="8633">MIDNLTPEELKLFMEVANSKIEDEVFMEDGHNYFPLVAKGLLKEIPNANFLAASVILTKKGKALYKQILEQQEANH</sequence>
<evidence type="ECO:0000313" key="2">
    <source>
        <dbReference type="Proteomes" id="UP000823963"/>
    </source>
</evidence>
<reference evidence="1" key="1">
    <citation type="journal article" date="2021" name="PeerJ">
        <title>Extensive microbial diversity within the chicken gut microbiome revealed by metagenomics and culture.</title>
        <authorList>
            <person name="Gilroy R."/>
            <person name="Ravi A."/>
            <person name="Getino M."/>
            <person name="Pursley I."/>
            <person name="Horton D.L."/>
            <person name="Alikhan N.F."/>
            <person name="Baker D."/>
            <person name="Gharbi K."/>
            <person name="Hall N."/>
            <person name="Watson M."/>
            <person name="Adriaenssens E.M."/>
            <person name="Foster-Nyarko E."/>
            <person name="Jarju S."/>
            <person name="Secka A."/>
            <person name="Antonio M."/>
            <person name="Oren A."/>
            <person name="Chaudhuri R.R."/>
            <person name="La Ragione R."/>
            <person name="Hildebrand F."/>
            <person name="Pallen M.J."/>
        </authorList>
    </citation>
    <scope>NUCLEOTIDE SEQUENCE</scope>
    <source>
        <strain evidence="1">6627</strain>
    </source>
</reference>
<dbReference type="AlphaFoldDB" id="A0A9D2A8Z7"/>
<organism evidence="1 2">
    <name type="scientific">Candidatus Ligilactobacillus excrementigallinarum</name>
    <dbReference type="NCBI Taxonomy" id="2838641"/>
    <lineage>
        <taxon>Bacteria</taxon>
        <taxon>Bacillati</taxon>
        <taxon>Bacillota</taxon>
        <taxon>Bacilli</taxon>
        <taxon>Lactobacillales</taxon>
        <taxon>Lactobacillaceae</taxon>
        <taxon>Ligilactobacillus</taxon>
    </lineage>
</organism>
<dbReference type="EMBL" id="DXFP01000001">
    <property type="protein sequence ID" value="HIX01134.1"/>
    <property type="molecule type" value="Genomic_DNA"/>
</dbReference>
<reference evidence="1" key="2">
    <citation type="submission" date="2021-04" db="EMBL/GenBank/DDBJ databases">
        <authorList>
            <person name="Gilroy R."/>
        </authorList>
    </citation>
    <scope>NUCLEOTIDE SEQUENCE</scope>
    <source>
        <strain evidence="1">6627</strain>
    </source>
</reference>
<name>A0A9D2A8Z7_9LACO</name>
<proteinExistence type="predicted"/>
<gene>
    <name evidence="1" type="ORF">H9861_00030</name>
</gene>
<dbReference type="Proteomes" id="UP000823963">
    <property type="component" value="Unassembled WGS sequence"/>
</dbReference>
<evidence type="ECO:0000313" key="1">
    <source>
        <dbReference type="EMBL" id="HIX01134.1"/>
    </source>
</evidence>
<accession>A0A9D2A8Z7</accession>
<protein>
    <submittedName>
        <fullName evidence="1">Uncharacterized protein</fullName>
    </submittedName>
</protein>